<protein>
    <submittedName>
        <fullName evidence="2">Uncharacterized protein LOC100376424</fullName>
    </submittedName>
</protein>
<dbReference type="Proteomes" id="UP000694865">
    <property type="component" value="Unplaced"/>
</dbReference>
<dbReference type="SUPFAM" id="SSF56784">
    <property type="entry name" value="HAD-like"/>
    <property type="match status" value="1"/>
</dbReference>
<dbReference type="InterPro" id="IPR006323">
    <property type="entry name" value="Phosphonoacetald_hydro"/>
</dbReference>
<dbReference type="RefSeq" id="XP_006817997.1">
    <property type="nucleotide sequence ID" value="XM_006817934.1"/>
</dbReference>
<accession>A0ABM0MDA6</accession>
<gene>
    <name evidence="2" type="primary">LOC100376424</name>
</gene>
<dbReference type="InterPro" id="IPR023214">
    <property type="entry name" value="HAD_sf"/>
</dbReference>
<name>A0ABM0MDA6_SACKO</name>
<keyword evidence="1" id="KW-1185">Reference proteome</keyword>
<reference evidence="2" key="1">
    <citation type="submission" date="2025-08" db="UniProtKB">
        <authorList>
            <consortium name="RefSeq"/>
        </authorList>
    </citation>
    <scope>IDENTIFICATION</scope>
    <source>
        <tissue evidence="2">Testes</tissue>
    </source>
</reference>
<dbReference type="Pfam" id="PF00702">
    <property type="entry name" value="Hydrolase"/>
    <property type="match status" value="1"/>
</dbReference>
<dbReference type="PANTHER" id="PTHR43434:SF19">
    <property type="entry name" value="PHOSPHONOACETALDEHYDE HYDROLASE"/>
    <property type="match status" value="1"/>
</dbReference>
<dbReference type="HAMAP" id="MF_01375">
    <property type="entry name" value="PhnX"/>
    <property type="match status" value="1"/>
</dbReference>
<dbReference type="InterPro" id="IPR050155">
    <property type="entry name" value="HAD-like_hydrolase_sf"/>
</dbReference>
<dbReference type="SFLD" id="SFLDG01135">
    <property type="entry name" value="C1.5.6:_HAD__Beta-PGM__Phospha"/>
    <property type="match status" value="1"/>
</dbReference>
<dbReference type="GeneID" id="100376424"/>
<dbReference type="NCBIfam" id="TIGR01422">
    <property type="entry name" value="phosphonatase"/>
    <property type="match status" value="1"/>
</dbReference>
<dbReference type="InterPro" id="IPR036412">
    <property type="entry name" value="HAD-like_sf"/>
</dbReference>
<evidence type="ECO:0000313" key="1">
    <source>
        <dbReference type="Proteomes" id="UP000694865"/>
    </source>
</evidence>
<proteinExistence type="inferred from homology"/>
<dbReference type="PANTHER" id="PTHR43434">
    <property type="entry name" value="PHOSPHOGLYCOLATE PHOSPHATASE"/>
    <property type="match status" value="1"/>
</dbReference>
<evidence type="ECO:0000313" key="2">
    <source>
        <dbReference type="RefSeq" id="XP_006817997.1"/>
    </source>
</evidence>
<dbReference type="InterPro" id="IPR023198">
    <property type="entry name" value="PGP-like_dom2"/>
</dbReference>
<dbReference type="Gene3D" id="1.10.150.240">
    <property type="entry name" value="Putative phosphatase, domain 2"/>
    <property type="match status" value="1"/>
</dbReference>
<dbReference type="SFLD" id="SFLDS00003">
    <property type="entry name" value="Haloacid_Dehalogenase"/>
    <property type="match status" value="1"/>
</dbReference>
<sequence>MEGQWCNPRMEYHCKCTYTGRVKAVVFDWAGTVVDCGVFAPVLTFVKIFKNEGVPITDEEARGPMGTHKRVHIQKVLENEGVKSRWVAHYGKPPTEADIDRMYKQFVPIQLESLKNYSNVIPGTLEVVEKLRQDGIKIGSSTGYPTPIVDMLKPIATKQGYTPDCYVAADEVPQARPCPYMVWLNAIKLDVHPIEAIVKVDDTVDGVKEGITAGCWSIGVAKTGNYVAASEEQLKEMESVEFERRMKNAYTKLIDSGAHYVIDSIVDLPEVIDDINRRLARGEKP</sequence>
<dbReference type="SFLD" id="SFLDG01129">
    <property type="entry name" value="C1.5:_HAD__Beta-PGM__Phosphata"/>
    <property type="match status" value="1"/>
</dbReference>
<dbReference type="Gene3D" id="3.40.50.1000">
    <property type="entry name" value="HAD superfamily/HAD-like"/>
    <property type="match status" value="1"/>
</dbReference>
<organism evidence="1 2">
    <name type="scientific">Saccoglossus kowalevskii</name>
    <name type="common">Acorn worm</name>
    <dbReference type="NCBI Taxonomy" id="10224"/>
    <lineage>
        <taxon>Eukaryota</taxon>
        <taxon>Metazoa</taxon>
        <taxon>Hemichordata</taxon>
        <taxon>Enteropneusta</taxon>
        <taxon>Harrimaniidae</taxon>
        <taxon>Saccoglossus</taxon>
    </lineage>
</organism>